<dbReference type="SMART" id="SM00645">
    <property type="entry name" value="Pept_C1"/>
    <property type="match status" value="1"/>
</dbReference>
<protein>
    <recommendedName>
        <fullName evidence="3">Peptidase C1A papain C-terminal domain-containing protein</fullName>
    </recommendedName>
</protein>
<dbReference type="InterPro" id="IPR025661">
    <property type="entry name" value="Pept_asp_AS"/>
</dbReference>
<dbReference type="PANTHER" id="PTHR12411">
    <property type="entry name" value="CYSTEINE PROTEASE FAMILY C1-RELATED"/>
    <property type="match status" value="1"/>
</dbReference>
<dbReference type="CDD" id="cd02248">
    <property type="entry name" value="Peptidase_C1A"/>
    <property type="match status" value="1"/>
</dbReference>
<dbReference type="Ensembl" id="ENSEBUT00000012439.1">
    <property type="protein sequence ID" value="ENSEBUP00000011863.1"/>
    <property type="gene ID" value="ENSEBUG00000007598.1"/>
</dbReference>
<dbReference type="GO" id="GO:0006508">
    <property type="term" value="P:proteolysis"/>
    <property type="evidence" value="ECO:0007669"/>
    <property type="project" value="InterPro"/>
</dbReference>
<keyword evidence="5" id="KW-1185">Reference proteome</keyword>
<evidence type="ECO:0000313" key="5">
    <source>
        <dbReference type="Proteomes" id="UP000694388"/>
    </source>
</evidence>
<proteinExistence type="inferred from homology"/>
<dbReference type="PROSITE" id="PS00640">
    <property type="entry name" value="THIOL_PROTEASE_ASN"/>
    <property type="match status" value="1"/>
</dbReference>
<dbReference type="Pfam" id="PF00112">
    <property type="entry name" value="Peptidase_C1"/>
    <property type="match status" value="1"/>
</dbReference>
<dbReference type="PROSITE" id="PS00639">
    <property type="entry name" value="THIOL_PROTEASE_HIS"/>
    <property type="match status" value="1"/>
</dbReference>
<reference evidence="4" key="2">
    <citation type="submission" date="2025-09" db="UniProtKB">
        <authorList>
            <consortium name="Ensembl"/>
        </authorList>
    </citation>
    <scope>IDENTIFICATION</scope>
</reference>
<dbReference type="InterPro" id="IPR039417">
    <property type="entry name" value="Peptidase_C1A_papain-like"/>
</dbReference>
<dbReference type="InterPro" id="IPR038765">
    <property type="entry name" value="Papain-like_cys_pep_sf"/>
</dbReference>
<dbReference type="FunFam" id="3.90.70.10:FF:000332">
    <property type="entry name" value="Cathepsin L1"/>
    <property type="match status" value="1"/>
</dbReference>
<accession>A0A8C4Q954</accession>
<dbReference type="GeneTree" id="ENSGT00940000168558"/>
<evidence type="ECO:0000256" key="2">
    <source>
        <dbReference type="ARBA" id="ARBA00023157"/>
    </source>
</evidence>
<evidence type="ECO:0000259" key="3">
    <source>
        <dbReference type="SMART" id="SM00645"/>
    </source>
</evidence>
<reference evidence="4" key="1">
    <citation type="submission" date="2025-08" db="UniProtKB">
        <authorList>
            <consortium name="Ensembl"/>
        </authorList>
    </citation>
    <scope>IDENTIFICATION</scope>
</reference>
<dbReference type="InterPro" id="IPR025660">
    <property type="entry name" value="Pept_his_AS"/>
</dbReference>
<organism evidence="4 5">
    <name type="scientific">Eptatretus burgeri</name>
    <name type="common">Inshore hagfish</name>
    <dbReference type="NCBI Taxonomy" id="7764"/>
    <lineage>
        <taxon>Eukaryota</taxon>
        <taxon>Metazoa</taxon>
        <taxon>Chordata</taxon>
        <taxon>Craniata</taxon>
        <taxon>Vertebrata</taxon>
        <taxon>Cyclostomata</taxon>
        <taxon>Myxini</taxon>
        <taxon>Myxiniformes</taxon>
        <taxon>Myxinidae</taxon>
        <taxon>Eptatretinae</taxon>
        <taxon>Eptatretus</taxon>
    </lineage>
</organism>
<evidence type="ECO:0000313" key="4">
    <source>
        <dbReference type="Ensembl" id="ENSEBUP00000011863.1"/>
    </source>
</evidence>
<dbReference type="InterPro" id="IPR013128">
    <property type="entry name" value="Peptidase_C1A"/>
</dbReference>
<dbReference type="SUPFAM" id="SSF54001">
    <property type="entry name" value="Cysteine proteinases"/>
    <property type="match status" value="1"/>
</dbReference>
<comment type="similarity">
    <text evidence="1">Belongs to the peptidase C1 family.</text>
</comment>
<dbReference type="Gene3D" id="3.90.70.10">
    <property type="entry name" value="Cysteine proteinases"/>
    <property type="match status" value="1"/>
</dbReference>
<feature type="domain" description="Peptidase C1A papain C-terminal" evidence="3">
    <location>
        <begin position="3"/>
        <end position="146"/>
    </location>
</feature>
<dbReference type="Proteomes" id="UP000694388">
    <property type="component" value="Unplaced"/>
</dbReference>
<keyword evidence="2" id="KW-1015">Disulfide bond</keyword>
<name>A0A8C4Q954_EPTBU</name>
<dbReference type="InterPro" id="IPR000668">
    <property type="entry name" value="Peptidase_C1A_C"/>
</dbReference>
<dbReference type="GO" id="GO:0008234">
    <property type="term" value="F:cysteine-type peptidase activity"/>
    <property type="evidence" value="ECO:0007669"/>
    <property type="project" value="InterPro"/>
</dbReference>
<sequence length="147" mass="16263">MQRAFEYIKVSGGIESESSYPYEDDDLKCRFNKSLVVAKCKGYTDIQKGNETALKIAVATIGPISVAIDASSDSFQFYKSGVYNNINCSQSTNHAVLVVGYGELDGKDYWLIKNSWGTRWGMNGYVLMSRNKNNQCGIASDAVYPLV</sequence>
<dbReference type="OMA" id="ANYAAYC"/>
<dbReference type="AlphaFoldDB" id="A0A8C4Q954"/>
<evidence type="ECO:0000256" key="1">
    <source>
        <dbReference type="ARBA" id="ARBA00008455"/>
    </source>
</evidence>